<organism evidence="2 3">
    <name type="scientific">Castilleja foliolosa</name>
    <dbReference type="NCBI Taxonomy" id="1961234"/>
    <lineage>
        <taxon>Eukaryota</taxon>
        <taxon>Viridiplantae</taxon>
        <taxon>Streptophyta</taxon>
        <taxon>Embryophyta</taxon>
        <taxon>Tracheophyta</taxon>
        <taxon>Spermatophyta</taxon>
        <taxon>Magnoliopsida</taxon>
        <taxon>eudicotyledons</taxon>
        <taxon>Gunneridae</taxon>
        <taxon>Pentapetalae</taxon>
        <taxon>asterids</taxon>
        <taxon>lamiids</taxon>
        <taxon>Lamiales</taxon>
        <taxon>Orobanchaceae</taxon>
        <taxon>Pedicularideae</taxon>
        <taxon>Castillejinae</taxon>
        <taxon>Castilleja</taxon>
    </lineage>
</organism>
<comment type="caution">
    <text evidence="2">The sequence shown here is derived from an EMBL/GenBank/DDBJ whole genome shotgun (WGS) entry which is preliminary data.</text>
</comment>
<dbReference type="Proteomes" id="UP001632038">
    <property type="component" value="Unassembled WGS sequence"/>
</dbReference>
<evidence type="ECO:0000256" key="1">
    <source>
        <dbReference type="SAM" id="MobiDB-lite"/>
    </source>
</evidence>
<reference evidence="3" key="1">
    <citation type="journal article" date="2024" name="IScience">
        <title>Strigolactones Initiate the Formation of Haustorium-like Structures in Castilleja.</title>
        <authorList>
            <person name="Buerger M."/>
            <person name="Peterson D."/>
            <person name="Chory J."/>
        </authorList>
    </citation>
    <scope>NUCLEOTIDE SEQUENCE [LARGE SCALE GENOMIC DNA]</scope>
</reference>
<name>A0ABD3DMA4_9LAMI</name>
<feature type="region of interest" description="Disordered" evidence="1">
    <location>
        <begin position="206"/>
        <end position="240"/>
    </location>
</feature>
<accession>A0ABD3DMA4</accession>
<dbReference type="PANTHER" id="PTHR35986:SF1">
    <property type="entry name" value="OS10G0430800 PROTEIN"/>
    <property type="match status" value="1"/>
</dbReference>
<evidence type="ECO:0000313" key="2">
    <source>
        <dbReference type="EMBL" id="KAL3642010.1"/>
    </source>
</evidence>
<keyword evidence="3" id="KW-1185">Reference proteome</keyword>
<dbReference type="AlphaFoldDB" id="A0ABD3DMA4"/>
<dbReference type="PANTHER" id="PTHR35986">
    <property type="entry name" value="EXPRESSED PROTEIN"/>
    <property type="match status" value="1"/>
</dbReference>
<proteinExistence type="predicted"/>
<dbReference type="EMBL" id="JAVIJP010000016">
    <property type="protein sequence ID" value="KAL3642010.1"/>
    <property type="molecule type" value="Genomic_DNA"/>
</dbReference>
<feature type="compositionally biased region" description="Basic residues" evidence="1">
    <location>
        <begin position="216"/>
        <end position="233"/>
    </location>
</feature>
<evidence type="ECO:0000313" key="3">
    <source>
        <dbReference type="Proteomes" id="UP001632038"/>
    </source>
</evidence>
<protein>
    <submittedName>
        <fullName evidence="2">Uncharacterized protein</fullName>
    </submittedName>
</protein>
<sequence>MGDALIELEQVLRSRKVPLTLQESNVLMAWRAQSIRDFTLGFSGVSFVTWLATQRLRTLFRFNLALGAGAACGFWRFGRSVQSSVQHILSLEGSRIQRELGTIMLKRHHHNPWAMQHLSKHFYSEEVYTDSSVDKPMFRWRYRNVSGEPINHYESTYYGDKTDSNENDTKMTTLEPKQVHVNAAGNPLGDPFDLIFGLSESAENVAKPVELSTLSRKQKRKEKRSHRKHRRHHHQEESET</sequence>
<gene>
    <name evidence="2" type="ORF">CASFOL_012825</name>
</gene>